<dbReference type="SUPFAM" id="SSF49464">
    <property type="entry name" value="Carboxypeptidase regulatory domain-like"/>
    <property type="match status" value="1"/>
</dbReference>
<evidence type="ECO:0000256" key="2">
    <source>
        <dbReference type="ARBA" id="ARBA00022448"/>
    </source>
</evidence>
<dbReference type="Gene3D" id="2.40.170.20">
    <property type="entry name" value="TonB-dependent receptor, beta-barrel domain"/>
    <property type="match status" value="1"/>
</dbReference>
<proteinExistence type="inferred from homology"/>
<evidence type="ECO:0000256" key="1">
    <source>
        <dbReference type="ARBA" id="ARBA00004571"/>
    </source>
</evidence>
<gene>
    <name evidence="13" type="ORF">SAMN05421788_106343</name>
</gene>
<dbReference type="EMBL" id="FTOR01000006">
    <property type="protein sequence ID" value="SIT25610.1"/>
    <property type="molecule type" value="Genomic_DNA"/>
</dbReference>
<evidence type="ECO:0000259" key="11">
    <source>
        <dbReference type="Pfam" id="PF00593"/>
    </source>
</evidence>
<keyword evidence="4" id="KW-0812">Transmembrane</keyword>
<dbReference type="OrthoDB" id="1151166at2"/>
<keyword evidence="6 10" id="KW-0798">TonB box</keyword>
<dbReference type="PANTHER" id="PTHR30069">
    <property type="entry name" value="TONB-DEPENDENT OUTER MEMBRANE RECEPTOR"/>
    <property type="match status" value="1"/>
</dbReference>
<reference evidence="14" key="1">
    <citation type="submission" date="2017-01" db="EMBL/GenBank/DDBJ databases">
        <authorList>
            <person name="Varghese N."/>
            <person name="Submissions S."/>
        </authorList>
    </citation>
    <scope>NUCLEOTIDE SEQUENCE [LARGE SCALE GENOMIC DNA]</scope>
    <source>
        <strain evidence="14">DSM 21054</strain>
    </source>
</reference>
<dbReference type="SUPFAM" id="SSF56935">
    <property type="entry name" value="Porins"/>
    <property type="match status" value="1"/>
</dbReference>
<dbReference type="Gene3D" id="2.60.40.1120">
    <property type="entry name" value="Carboxypeptidase-like, regulatory domain"/>
    <property type="match status" value="1"/>
</dbReference>
<dbReference type="PANTHER" id="PTHR30069:SF29">
    <property type="entry name" value="HEMOGLOBIN AND HEMOGLOBIN-HAPTOGLOBIN-BINDING PROTEIN 1-RELATED"/>
    <property type="match status" value="1"/>
</dbReference>
<name>A0A173MFL8_9BACT</name>
<dbReference type="Pfam" id="PF07715">
    <property type="entry name" value="Plug"/>
    <property type="match status" value="1"/>
</dbReference>
<keyword evidence="8 13" id="KW-0675">Receptor</keyword>
<dbReference type="InterPro" id="IPR039426">
    <property type="entry name" value="TonB-dep_rcpt-like"/>
</dbReference>
<evidence type="ECO:0000256" key="4">
    <source>
        <dbReference type="ARBA" id="ARBA00022692"/>
    </source>
</evidence>
<dbReference type="InterPro" id="IPR000531">
    <property type="entry name" value="Beta-barrel_TonB"/>
</dbReference>
<dbReference type="InterPro" id="IPR037066">
    <property type="entry name" value="Plug_dom_sf"/>
</dbReference>
<dbReference type="InterPro" id="IPR012910">
    <property type="entry name" value="Plug_dom"/>
</dbReference>
<sequence length="1027" mass="114388">MTTAIKKLVLLWAFVCLYVITMAQHAGPAIVLELKNESLETAFKRIEQQCGFRFAYRKETVAAYQHITLPKATRSLAETLDAIKAATQLQWEMVKNTIVITPATPKAPVNATPLAERDAWVMRVITGVVKDGRGKPIAFANVVNPETQTGVSTNSLGGFRLELLLPSATNTATIVVSYVDKQEEKQEVKLQASPAFANVVMQDLNLSLKEVQVTGMREASAASNSSVVFGRQAIEQTQPTSIADVLQYLPGQTIMAPDMQNARSINLRSNFIENRLSGSQSFINNAALGTSIIMDGSPISNNANMQMLNLGKYNITGALLNGTIKTGTTNDTYVADYAGTGLDLRQIPAGNIESIEVVSGVASARYGDLTDGAVIVNRQAGATPFSVSSSFREGMSQFQLQKGFNLSKRMGSLNVSADYNYSNNDPRDNTKSYNRINTGLIWTSYVDKHRRWKQTLSFNYTKSLDKTKVDPDDKNYSRSRFNYSSIAIGGRGDIRFNSKYSKNLTYSFRYSQANQTSLREQFVNTASVLYVNNATTSGVHEGEVVPAYNYIYKQEILGKPVSFFGTVENNLTARTGKVLHQLMVGVSAFYDANKGDGWQYDYRKPPISSAAGLGGFKTDRPYTYRETVPASFNWSAFVEDRINTSRLKIPLDLRAGLRYDRQNSFNLLSPRISANYTLSRRFTLNAAYGIATKAPALSFINPGPTYFDYPLIKAFNSINGDNSLYLAYTDVVYQRNMQLKPASTNNYEVGATYKTKMVDVSVSMFVKKQHNGFTSQTTPRPTVVPVYDTLPRANMSDKWSYYDTGRDTVYQGFYAKPVNGLASTTKGIEVMINTRKIKAIQTSFFFATSYYRGTYNDATMDVIMPANNNVTKTALYGVYNNDIATGEVLKSTLQTTHHFPALGFILNFTSEFFWLKKSWTNSGDNMNPVGYYDKNLEYHTIDPKEVAGDAYSHLIKVRSATNEKKSPFYTNFHMRLSKEIGALRISFNAYNVFNIRPEWTDNSVTNSPTVTQLNEAPSYGAELTFKF</sequence>
<accession>A0A173MFL8</accession>
<dbReference type="Proteomes" id="UP000186917">
    <property type="component" value="Unassembled WGS sequence"/>
</dbReference>
<evidence type="ECO:0000313" key="13">
    <source>
        <dbReference type="EMBL" id="SIT25610.1"/>
    </source>
</evidence>
<evidence type="ECO:0000256" key="10">
    <source>
        <dbReference type="RuleBase" id="RU003357"/>
    </source>
</evidence>
<dbReference type="Pfam" id="PF00593">
    <property type="entry name" value="TonB_dep_Rec_b-barrel"/>
    <property type="match status" value="1"/>
</dbReference>
<comment type="subcellular location">
    <subcellularLocation>
        <location evidence="1">Cell outer membrane</location>
        <topology evidence="1">Multi-pass membrane protein</topology>
    </subcellularLocation>
</comment>
<evidence type="ECO:0000256" key="8">
    <source>
        <dbReference type="ARBA" id="ARBA00023170"/>
    </source>
</evidence>
<keyword evidence="3" id="KW-1134">Transmembrane beta strand</keyword>
<feature type="domain" description="TonB-dependent receptor-like beta-barrel" evidence="11">
    <location>
        <begin position="450"/>
        <end position="992"/>
    </location>
</feature>
<feature type="domain" description="TonB-dependent receptor plug" evidence="12">
    <location>
        <begin position="222"/>
        <end position="368"/>
    </location>
</feature>
<evidence type="ECO:0000259" key="12">
    <source>
        <dbReference type="Pfam" id="PF07715"/>
    </source>
</evidence>
<comment type="similarity">
    <text evidence="10">Belongs to the TonB-dependent receptor family.</text>
</comment>
<evidence type="ECO:0000256" key="6">
    <source>
        <dbReference type="ARBA" id="ARBA00023077"/>
    </source>
</evidence>
<dbReference type="Pfam" id="PF13715">
    <property type="entry name" value="CarbopepD_reg_2"/>
    <property type="match status" value="1"/>
</dbReference>
<dbReference type="AlphaFoldDB" id="A0A173MFL8"/>
<evidence type="ECO:0000313" key="14">
    <source>
        <dbReference type="Proteomes" id="UP000186917"/>
    </source>
</evidence>
<keyword evidence="7 10" id="KW-0472">Membrane</keyword>
<dbReference type="GO" id="GO:0009279">
    <property type="term" value="C:cell outer membrane"/>
    <property type="evidence" value="ECO:0007669"/>
    <property type="project" value="UniProtKB-SubCell"/>
</dbReference>
<dbReference type="InterPro" id="IPR008969">
    <property type="entry name" value="CarboxyPept-like_regulatory"/>
</dbReference>
<evidence type="ECO:0000256" key="3">
    <source>
        <dbReference type="ARBA" id="ARBA00022452"/>
    </source>
</evidence>
<dbReference type="KEGG" id="fln:FLA_2293"/>
<dbReference type="GO" id="GO:0044718">
    <property type="term" value="P:siderophore transmembrane transport"/>
    <property type="evidence" value="ECO:0007669"/>
    <property type="project" value="TreeGrafter"/>
</dbReference>
<evidence type="ECO:0000256" key="9">
    <source>
        <dbReference type="ARBA" id="ARBA00023237"/>
    </source>
</evidence>
<dbReference type="InterPro" id="IPR036942">
    <property type="entry name" value="Beta-barrel_TonB_sf"/>
</dbReference>
<organism evidence="13 14">
    <name type="scientific">Filimonas lacunae</name>
    <dbReference type="NCBI Taxonomy" id="477680"/>
    <lineage>
        <taxon>Bacteria</taxon>
        <taxon>Pseudomonadati</taxon>
        <taxon>Bacteroidota</taxon>
        <taxon>Chitinophagia</taxon>
        <taxon>Chitinophagales</taxon>
        <taxon>Chitinophagaceae</taxon>
        <taxon>Filimonas</taxon>
    </lineage>
</organism>
<dbReference type="GO" id="GO:0015344">
    <property type="term" value="F:siderophore uptake transmembrane transporter activity"/>
    <property type="evidence" value="ECO:0007669"/>
    <property type="project" value="TreeGrafter"/>
</dbReference>
<dbReference type="Gene3D" id="3.55.50.30">
    <property type="match status" value="1"/>
</dbReference>
<dbReference type="Gene3D" id="2.170.130.10">
    <property type="entry name" value="TonB-dependent receptor, plug domain"/>
    <property type="match status" value="1"/>
</dbReference>
<protein>
    <submittedName>
        <fullName evidence="13">TonB-dependent Receptor Plug Domain</fullName>
    </submittedName>
</protein>
<dbReference type="STRING" id="477680.SAMN05421788_106343"/>
<dbReference type="RefSeq" id="WP_076380530.1">
    <property type="nucleotide sequence ID" value="NZ_AP017422.1"/>
</dbReference>
<keyword evidence="2" id="KW-0813">Transport</keyword>
<evidence type="ECO:0000256" key="5">
    <source>
        <dbReference type="ARBA" id="ARBA00022729"/>
    </source>
</evidence>
<keyword evidence="5" id="KW-0732">Signal</keyword>
<keyword evidence="14" id="KW-1185">Reference proteome</keyword>
<evidence type="ECO:0000256" key="7">
    <source>
        <dbReference type="ARBA" id="ARBA00023136"/>
    </source>
</evidence>
<keyword evidence="9" id="KW-0998">Cell outer membrane</keyword>